<dbReference type="GO" id="GO:0005988">
    <property type="term" value="P:lactose metabolic process"/>
    <property type="evidence" value="ECO:0007669"/>
    <property type="project" value="UniProtKB-KW"/>
</dbReference>
<comment type="catalytic activity">
    <reaction evidence="6 8">
        <text>beta-D-fructose 1-phosphate + ATP = beta-D-fructose 1,6-bisphosphate + ADP + H(+)</text>
        <dbReference type="Rhea" id="RHEA:14213"/>
        <dbReference type="ChEBI" id="CHEBI:15378"/>
        <dbReference type="ChEBI" id="CHEBI:30616"/>
        <dbReference type="ChEBI" id="CHEBI:32966"/>
        <dbReference type="ChEBI" id="CHEBI:138881"/>
        <dbReference type="ChEBI" id="CHEBI:456216"/>
        <dbReference type="EC" id="2.7.1.56"/>
    </reaction>
</comment>
<comment type="function">
    <text evidence="8">Catalyzes the ATP-dependent phosphorylation of fructose-l-phosphate to fructose-l,6-bisphosphate.</text>
</comment>
<keyword evidence="5 7" id="KW-0067">ATP-binding</keyword>
<name>A0A1G9V974_9BACL</name>
<feature type="domain" description="Carbohydrate kinase PfkB" evidence="9">
    <location>
        <begin position="11"/>
        <end position="288"/>
    </location>
</feature>
<dbReference type="UniPathway" id="UPA00704">
    <property type="reaction ID" value="UER00715"/>
</dbReference>
<evidence type="ECO:0000256" key="4">
    <source>
        <dbReference type="ARBA" id="ARBA00022777"/>
    </source>
</evidence>
<dbReference type="STRING" id="459525.SAMN04488137_1439"/>
<dbReference type="AlphaFoldDB" id="A0A1G9V974"/>
<gene>
    <name evidence="10" type="ORF">SAMN04488137_1439</name>
</gene>
<dbReference type="Proteomes" id="UP000199544">
    <property type="component" value="Unassembled WGS sequence"/>
</dbReference>
<comment type="catalytic activity">
    <reaction evidence="7">
        <text>D-tagatofuranose 6-phosphate + ATP = D-tagatofuranose 1,6-bisphosphate + ADP + H(+)</text>
        <dbReference type="Rhea" id="RHEA:12420"/>
        <dbReference type="ChEBI" id="CHEBI:15378"/>
        <dbReference type="ChEBI" id="CHEBI:30616"/>
        <dbReference type="ChEBI" id="CHEBI:58694"/>
        <dbReference type="ChEBI" id="CHEBI:58695"/>
        <dbReference type="ChEBI" id="CHEBI:456216"/>
        <dbReference type="EC" id="2.7.1.144"/>
    </reaction>
</comment>
<dbReference type="EC" id="2.7.1.144" evidence="7"/>
<evidence type="ECO:0000259" key="9">
    <source>
        <dbReference type="Pfam" id="PF00294"/>
    </source>
</evidence>
<dbReference type="GO" id="GO:0016052">
    <property type="term" value="P:carbohydrate catabolic process"/>
    <property type="evidence" value="ECO:0007669"/>
    <property type="project" value="UniProtKB-ARBA"/>
</dbReference>
<comment type="pathway">
    <text evidence="7">Carbohydrate metabolism; D-tagatose 6-phosphate degradation; D-glyceraldehyde 3-phosphate and glycerone phosphate from D-tagatose 6-phosphate: step 1/2.</text>
</comment>
<dbReference type="NCBIfam" id="TIGR03168">
    <property type="entry name" value="1-PFK"/>
    <property type="match status" value="1"/>
</dbReference>
<dbReference type="OrthoDB" id="9801219at2"/>
<evidence type="ECO:0000313" key="11">
    <source>
        <dbReference type="Proteomes" id="UP000199544"/>
    </source>
</evidence>
<keyword evidence="3 7" id="KW-0547">Nucleotide-binding</keyword>
<keyword evidence="7" id="KW-0423">Lactose metabolism</keyword>
<dbReference type="PROSITE" id="PS00583">
    <property type="entry name" value="PFKB_KINASES_1"/>
    <property type="match status" value="1"/>
</dbReference>
<dbReference type="GO" id="GO:0044281">
    <property type="term" value="P:small molecule metabolic process"/>
    <property type="evidence" value="ECO:0007669"/>
    <property type="project" value="UniProtKB-ARBA"/>
</dbReference>
<sequence length="309" mass="32628">MIYTVTLNPSIDYFVKTDGLNEGEINLVNEQSIVAGGKGINVSKVLKNLGVESVATGFVGGFTGDFVESSLRKAEIGTRFIRVEENTRINIKLNTGKETEINGISPAIPASALEQLEEHLLANLETSDFVVLAGSLPSSLPYDFYGQLISSIRKKGAQAILDSKGNPLQQALAHQPFLIKPNHLELGDLVGATIQEPRQAAAYAKQLVNEGAQHVLVSMAGAGAVLVSKELAAFANVPAGTLKNSVGAGDSVVAGFLAHYTRHGNVLEAFKFGVTAGSASAFSTGFCNAKDIDRYLPEVTVNLIEGEEG</sequence>
<evidence type="ECO:0000256" key="5">
    <source>
        <dbReference type="ARBA" id="ARBA00022840"/>
    </source>
</evidence>
<dbReference type="InterPro" id="IPR011611">
    <property type="entry name" value="PfkB_dom"/>
</dbReference>
<comment type="similarity">
    <text evidence="1">Belongs to the carbohydrate kinase pfkB family.</text>
</comment>
<dbReference type="SUPFAM" id="SSF53613">
    <property type="entry name" value="Ribokinase-like"/>
    <property type="match status" value="1"/>
</dbReference>
<dbReference type="InterPro" id="IPR017583">
    <property type="entry name" value="Tagatose/fructose_Pkinase"/>
</dbReference>
<keyword evidence="11" id="KW-1185">Reference proteome</keyword>
<dbReference type="GO" id="GO:0009024">
    <property type="term" value="F:tagatose-6-phosphate kinase activity"/>
    <property type="evidence" value="ECO:0007669"/>
    <property type="project" value="UniProtKB-EC"/>
</dbReference>
<evidence type="ECO:0000256" key="8">
    <source>
        <dbReference type="RuleBase" id="RU369061"/>
    </source>
</evidence>
<evidence type="ECO:0000256" key="1">
    <source>
        <dbReference type="ARBA" id="ARBA00005380"/>
    </source>
</evidence>
<dbReference type="InterPro" id="IPR022463">
    <property type="entry name" value="1-PFruKinase"/>
</dbReference>
<dbReference type="GO" id="GO:0008662">
    <property type="term" value="F:1-phosphofructokinase activity"/>
    <property type="evidence" value="ECO:0007669"/>
    <property type="project" value="UniProtKB-UniRule"/>
</dbReference>
<dbReference type="FunFam" id="3.40.1190.20:FF:000001">
    <property type="entry name" value="Phosphofructokinase"/>
    <property type="match status" value="1"/>
</dbReference>
<dbReference type="GO" id="GO:0005524">
    <property type="term" value="F:ATP binding"/>
    <property type="evidence" value="ECO:0007669"/>
    <property type="project" value="UniProtKB-UniRule"/>
</dbReference>
<keyword evidence="4 8" id="KW-0418">Kinase</keyword>
<dbReference type="PROSITE" id="PS00584">
    <property type="entry name" value="PFKB_KINASES_2"/>
    <property type="match status" value="1"/>
</dbReference>
<reference evidence="11" key="1">
    <citation type="submission" date="2016-10" db="EMBL/GenBank/DDBJ databases">
        <authorList>
            <person name="Varghese N."/>
            <person name="Submissions S."/>
        </authorList>
    </citation>
    <scope>NUCLEOTIDE SEQUENCE [LARGE SCALE GENOMIC DNA]</scope>
    <source>
        <strain evidence="11">CGMCC 1.6854</strain>
    </source>
</reference>
<organism evidence="10 11">
    <name type="scientific">Fictibacillus solisalsi</name>
    <dbReference type="NCBI Taxonomy" id="459525"/>
    <lineage>
        <taxon>Bacteria</taxon>
        <taxon>Bacillati</taxon>
        <taxon>Bacillota</taxon>
        <taxon>Bacilli</taxon>
        <taxon>Bacillales</taxon>
        <taxon>Fictibacillaceae</taxon>
        <taxon>Fictibacillus</taxon>
    </lineage>
</organism>
<dbReference type="InterPro" id="IPR002173">
    <property type="entry name" value="Carboh/pur_kinase_PfkB_CS"/>
</dbReference>
<dbReference type="PIRSF" id="PIRSF000535">
    <property type="entry name" value="1PFK/6PFK/LacC"/>
    <property type="match status" value="1"/>
</dbReference>
<dbReference type="NCBIfam" id="TIGR03828">
    <property type="entry name" value="pfkB"/>
    <property type="match status" value="1"/>
</dbReference>
<evidence type="ECO:0000256" key="6">
    <source>
        <dbReference type="ARBA" id="ARBA00047745"/>
    </source>
</evidence>
<dbReference type="PANTHER" id="PTHR46566">
    <property type="entry name" value="1-PHOSPHOFRUCTOKINASE-RELATED"/>
    <property type="match status" value="1"/>
</dbReference>
<dbReference type="EMBL" id="FNHW01000001">
    <property type="protein sequence ID" value="SDM68627.1"/>
    <property type="molecule type" value="Genomic_DNA"/>
</dbReference>
<dbReference type="PANTHER" id="PTHR46566:SF1">
    <property type="entry name" value="1-PHOSPHOFRUCTOKINASE"/>
    <property type="match status" value="1"/>
</dbReference>
<accession>A0A1G9V974</accession>
<evidence type="ECO:0000256" key="2">
    <source>
        <dbReference type="ARBA" id="ARBA00022679"/>
    </source>
</evidence>
<dbReference type="InterPro" id="IPR029056">
    <property type="entry name" value="Ribokinase-like"/>
</dbReference>
<evidence type="ECO:0000313" key="10">
    <source>
        <dbReference type="EMBL" id="SDM68627.1"/>
    </source>
</evidence>
<comment type="similarity">
    <text evidence="7">Belongs to the carbohydrate kinase PfkB family. LacC subfamily.</text>
</comment>
<proteinExistence type="inferred from homology"/>
<dbReference type="GO" id="GO:2001059">
    <property type="term" value="P:D-tagatose 6-phosphate catabolic process"/>
    <property type="evidence" value="ECO:0007669"/>
    <property type="project" value="UniProtKB-UniPathway"/>
</dbReference>
<dbReference type="Pfam" id="PF00294">
    <property type="entry name" value="PfkB"/>
    <property type="match status" value="1"/>
</dbReference>
<protein>
    <recommendedName>
        <fullName evidence="7">Tagatose-6-phosphate kinase</fullName>
        <ecNumber evidence="7">2.7.1.144</ecNumber>
    </recommendedName>
</protein>
<evidence type="ECO:0000256" key="3">
    <source>
        <dbReference type="ARBA" id="ARBA00022741"/>
    </source>
</evidence>
<dbReference type="Gene3D" id="3.40.1190.20">
    <property type="match status" value="1"/>
</dbReference>
<dbReference type="CDD" id="cd01164">
    <property type="entry name" value="FruK_PfkB_like"/>
    <property type="match status" value="1"/>
</dbReference>
<keyword evidence="2 7" id="KW-0808">Transferase</keyword>
<dbReference type="GO" id="GO:0005829">
    <property type="term" value="C:cytosol"/>
    <property type="evidence" value="ECO:0007669"/>
    <property type="project" value="TreeGrafter"/>
</dbReference>
<dbReference type="RefSeq" id="WP_090233529.1">
    <property type="nucleotide sequence ID" value="NZ_FNHW01000001.1"/>
</dbReference>
<evidence type="ECO:0000256" key="7">
    <source>
        <dbReference type="PIRNR" id="PIRNR000535"/>
    </source>
</evidence>